<dbReference type="SUPFAM" id="SSF144091">
    <property type="entry name" value="Rhomboid-like"/>
    <property type="match status" value="1"/>
</dbReference>
<keyword evidence="4 6" id="KW-1133">Transmembrane helix</keyword>
<sequence>MFFKPTDEFIELDPFNVMLGPSLQILIQSGARFPPCMRPTASMPPQERYVCLNTTTTSGLNGNEIAARLLDPIIDRASPITQSSACSLQEICGMTGFINATNPDQTFRFFTPLFVHTGIVQFVINAVAHWFIATGIEQILNPVKFTVLYLLCGLFGNVMGANFALPTNPFMGSSTSLFGILGCSFVDVVYMWPFLQQPFRHLIKVTVIIGKSHHGSFLMILRRAPV</sequence>
<dbReference type="OrthoDB" id="2146116at2759"/>
<accession>A0A1X2G4A1</accession>
<proteinExistence type="predicted"/>
<keyword evidence="3" id="KW-0256">Endoplasmic reticulum</keyword>
<evidence type="ECO:0000256" key="3">
    <source>
        <dbReference type="ARBA" id="ARBA00022824"/>
    </source>
</evidence>
<organism evidence="8 9">
    <name type="scientific">Hesseltinella vesiculosa</name>
    <dbReference type="NCBI Taxonomy" id="101127"/>
    <lineage>
        <taxon>Eukaryota</taxon>
        <taxon>Fungi</taxon>
        <taxon>Fungi incertae sedis</taxon>
        <taxon>Mucoromycota</taxon>
        <taxon>Mucoromycotina</taxon>
        <taxon>Mucoromycetes</taxon>
        <taxon>Mucorales</taxon>
        <taxon>Cunninghamellaceae</taxon>
        <taxon>Hesseltinella</taxon>
    </lineage>
</organism>
<keyword evidence="9" id="KW-1185">Reference proteome</keyword>
<dbReference type="PANTHER" id="PTHR45965">
    <property type="entry name" value="INACTIVE RHOMBOID PROTEIN"/>
    <property type="match status" value="1"/>
</dbReference>
<protein>
    <recommendedName>
        <fullName evidence="7">Peptidase S54 rhomboid domain-containing protein</fullName>
    </recommendedName>
</protein>
<evidence type="ECO:0000256" key="4">
    <source>
        <dbReference type="ARBA" id="ARBA00022989"/>
    </source>
</evidence>
<keyword evidence="2 6" id="KW-0812">Transmembrane</keyword>
<dbReference type="GO" id="GO:0005789">
    <property type="term" value="C:endoplasmic reticulum membrane"/>
    <property type="evidence" value="ECO:0007669"/>
    <property type="project" value="UniProtKB-SubCell"/>
</dbReference>
<evidence type="ECO:0000259" key="7">
    <source>
        <dbReference type="Pfam" id="PF01694"/>
    </source>
</evidence>
<dbReference type="EMBL" id="MCGT01000047">
    <property type="protein sequence ID" value="ORX44585.1"/>
    <property type="molecule type" value="Genomic_DNA"/>
</dbReference>
<comment type="caution">
    <text evidence="8">The sequence shown here is derived from an EMBL/GenBank/DDBJ whole genome shotgun (WGS) entry which is preliminary data.</text>
</comment>
<dbReference type="GO" id="GO:0050708">
    <property type="term" value="P:regulation of protein secretion"/>
    <property type="evidence" value="ECO:0007669"/>
    <property type="project" value="TreeGrafter"/>
</dbReference>
<feature type="transmembrane region" description="Helical" evidence="6">
    <location>
        <begin position="113"/>
        <end position="133"/>
    </location>
</feature>
<evidence type="ECO:0000256" key="6">
    <source>
        <dbReference type="SAM" id="Phobius"/>
    </source>
</evidence>
<dbReference type="Gene3D" id="1.20.1540.10">
    <property type="entry name" value="Rhomboid-like"/>
    <property type="match status" value="1"/>
</dbReference>
<dbReference type="InterPro" id="IPR022764">
    <property type="entry name" value="Peptidase_S54_rhomboid_dom"/>
</dbReference>
<evidence type="ECO:0000313" key="9">
    <source>
        <dbReference type="Proteomes" id="UP000242146"/>
    </source>
</evidence>
<gene>
    <name evidence="8" type="ORF">DM01DRAFT_1398621</name>
</gene>
<evidence type="ECO:0000256" key="5">
    <source>
        <dbReference type="ARBA" id="ARBA00023136"/>
    </source>
</evidence>
<reference evidence="8 9" key="1">
    <citation type="submission" date="2016-07" db="EMBL/GenBank/DDBJ databases">
        <title>Pervasive Adenine N6-methylation of Active Genes in Fungi.</title>
        <authorList>
            <consortium name="DOE Joint Genome Institute"/>
            <person name="Mondo S.J."/>
            <person name="Dannebaum R.O."/>
            <person name="Kuo R.C."/>
            <person name="Labutti K."/>
            <person name="Haridas S."/>
            <person name="Kuo A."/>
            <person name="Salamov A."/>
            <person name="Ahrendt S.R."/>
            <person name="Lipzen A."/>
            <person name="Sullivan W."/>
            <person name="Andreopoulos W.B."/>
            <person name="Clum A."/>
            <person name="Lindquist E."/>
            <person name="Daum C."/>
            <person name="Ramamoorthy G.K."/>
            <person name="Gryganskyi A."/>
            <person name="Culley D."/>
            <person name="Magnuson J.K."/>
            <person name="James T.Y."/>
            <person name="O'Malley M.A."/>
            <person name="Stajich J.E."/>
            <person name="Spatafora J.W."/>
            <person name="Visel A."/>
            <person name="Grigoriev I.V."/>
        </authorList>
    </citation>
    <scope>NUCLEOTIDE SEQUENCE [LARGE SCALE GENOMIC DNA]</scope>
    <source>
        <strain evidence="8 9">NRRL 3301</strain>
    </source>
</reference>
<evidence type="ECO:0000256" key="2">
    <source>
        <dbReference type="ARBA" id="ARBA00022692"/>
    </source>
</evidence>
<dbReference type="AlphaFoldDB" id="A0A1X2G4A1"/>
<evidence type="ECO:0000313" key="8">
    <source>
        <dbReference type="EMBL" id="ORX44585.1"/>
    </source>
</evidence>
<dbReference type="Pfam" id="PF01694">
    <property type="entry name" value="Rhomboid"/>
    <property type="match status" value="1"/>
</dbReference>
<dbReference type="Proteomes" id="UP000242146">
    <property type="component" value="Unassembled WGS sequence"/>
</dbReference>
<keyword evidence="5 6" id="KW-0472">Membrane</keyword>
<dbReference type="GO" id="GO:0042058">
    <property type="term" value="P:regulation of epidermal growth factor receptor signaling pathway"/>
    <property type="evidence" value="ECO:0007669"/>
    <property type="project" value="TreeGrafter"/>
</dbReference>
<dbReference type="InterPro" id="IPR035952">
    <property type="entry name" value="Rhomboid-like_sf"/>
</dbReference>
<dbReference type="GO" id="GO:0004252">
    <property type="term" value="F:serine-type endopeptidase activity"/>
    <property type="evidence" value="ECO:0007669"/>
    <property type="project" value="InterPro"/>
</dbReference>
<feature type="transmembrane region" description="Helical" evidence="6">
    <location>
        <begin position="177"/>
        <end position="195"/>
    </location>
</feature>
<evidence type="ECO:0000256" key="1">
    <source>
        <dbReference type="ARBA" id="ARBA00004477"/>
    </source>
</evidence>
<dbReference type="STRING" id="101127.A0A1X2G4A1"/>
<feature type="domain" description="Peptidase S54 rhomboid" evidence="7">
    <location>
        <begin position="104"/>
        <end position="209"/>
    </location>
</feature>
<name>A0A1X2G4A1_9FUNG</name>
<feature type="transmembrane region" description="Helical" evidence="6">
    <location>
        <begin position="145"/>
        <end position="165"/>
    </location>
</feature>
<dbReference type="PANTHER" id="PTHR45965:SF3">
    <property type="entry name" value="INACTIVE RHOMBOID PROTEIN 1"/>
    <property type="match status" value="1"/>
</dbReference>
<dbReference type="InterPro" id="IPR051512">
    <property type="entry name" value="Inactive_Rhomboid"/>
</dbReference>
<comment type="subcellular location">
    <subcellularLocation>
        <location evidence="1">Endoplasmic reticulum membrane</location>
        <topology evidence="1">Multi-pass membrane protein</topology>
    </subcellularLocation>
</comment>